<comment type="caution">
    <text evidence="1">The sequence shown here is derived from an EMBL/GenBank/DDBJ whole genome shotgun (WGS) entry which is preliminary data.</text>
</comment>
<proteinExistence type="predicted"/>
<reference evidence="1" key="1">
    <citation type="journal article" date="2019" name="Sci. Rep.">
        <title>Draft genome of Tanacetum cinerariifolium, the natural source of mosquito coil.</title>
        <authorList>
            <person name="Yamashiro T."/>
            <person name="Shiraishi A."/>
            <person name="Satake H."/>
            <person name="Nakayama K."/>
        </authorList>
    </citation>
    <scope>NUCLEOTIDE SEQUENCE</scope>
</reference>
<name>A0A699XAP1_TANCI</name>
<evidence type="ECO:0000313" key="1">
    <source>
        <dbReference type="EMBL" id="GFD56767.1"/>
    </source>
</evidence>
<protein>
    <submittedName>
        <fullName evidence="1">Uncharacterized protein</fullName>
    </submittedName>
</protein>
<organism evidence="1">
    <name type="scientific">Tanacetum cinerariifolium</name>
    <name type="common">Dalmatian daisy</name>
    <name type="synonym">Chrysanthemum cinerariifolium</name>
    <dbReference type="NCBI Taxonomy" id="118510"/>
    <lineage>
        <taxon>Eukaryota</taxon>
        <taxon>Viridiplantae</taxon>
        <taxon>Streptophyta</taxon>
        <taxon>Embryophyta</taxon>
        <taxon>Tracheophyta</taxon>
        <taxon>Spermatophyta</taxon>
        <taxon>Magnoliopsida</taxon>
        <taxon>eudicotyledons</taxon>
        <taxon>Gunneridae</taxon>
        <taxon>Pentapetalae</taxon>
        <taxon>asterids</taxon>
        <taxon>campanulids</taxon>
        <taxon>Asterales</taxon>
        <taxon>Asteraceae</taxon>
        <taxon>Asteroideae</taxon>
        <taxon>Anthemideae</taxon>
        <taxon>Anthemidinae</taxon>
        <taxon>Tanacetum</taxon>
    </lineage>
</organism>
<accession>A0A699XAP1</accession>
<dbReference type="EMBL" id="BKCJ011833078">
    <property type="protein sequence ID" value="GFD56767.1"/>
    <property type="molecule type" value="Genomic_DNA"/>
</dbReference>
<gene>
    <name evidence="1" type="ORF">Tci_928736</name>
</gene>
<feature type="non-terminal residue" evidence="1">
    <location>
        <position position="1"/>
    </location>
</feature>
<dbReference type="AlphaFoldDB" id="A0A699XAP1"/>
<sequence>AIDPLVTGCISDSTRGDIPDLEGTLYDIVYYMSKVSLDRITEFETTQRHLEAGQLMASEDRAGLTDRIRRLGLENLKVRAF</sequence>